<protein>
    <recommendedName>
        <fullName evidence="2">CARDB domain-containing protein</fullName>
    </recommendedName>
</protein>
<evidence type="ECO:0000313" key="1">
    <source>
        <dbReference type="EMBL" id="GAF96797.1"/>
    </source>
</evidence>
<dbReference type="AlphaFoldDB" id="X0U8V4"/>
<gene>
    <name evidence="1" type="ORF">S01H1_19788</name>
</gene>
<dbReference type="Gene3D" id="2.60.40.10">
    <property type="entry name" value="Immunoglobulins"/>
    <property type="match status" value="1"/>
</dbReference>
<organism evidence="1">
    <name type="scientific">marine sediment metagenome</name>
    <dbReference type="NCBI Taxonomy" id="412755"/>
    <lineage>
        <taxon>unclassified sequences</taxon>
        <taxon>metagenomes</taxon>
        <taxon>ecological metagenomes</taxon>
    </lineage>
</organism>
<accession>X0U8V4</accession>
<dbReference type="EMBL" id="BARS01010735">
    <property type="protein sequence ID" value="GAF96797.1"/>
    <property type="molecule type" value="Genomic_DNA"/>
</dbReference>
<name>X0U8V4_9ZZZZ</name>
<feature type="non-terminal residue" evidence="1">
    <location>
        <position position="297"/>
    </location>
</feature>
<evidence type="ECO:0008006" key="2">
    <source>
        <dbReference type="Google" id="ProtNLM"/>
    </source>
</evidence>
<proteinExistence type="predicted"/>
<comment type="caution">
    <text evidence="1">The sequence shown here is derived from an EMBL/GenBank/DDBJ whole genome shotgun (WGS) entry which is preliminary data.</text>
</comment>
<reference evidence="1" key="1">
    <citation type="journal article" date="2014" name="Front. Microbiol.">
        <title>High frequency of phylogenetically diverse reductive dehalogenase-homologous genes in deep subseafloor sedimentary metagenomes.</title>
        <authorList>
            <person name="Kawai M."/>
            <person name="Futagami T."/>
            <person name="Toyoda A."/>
            <person name="Takaki Y."/>
            <person name="Nishi S."/>
            <person name="Hori S."/>
            <person name="Arai W."/>
            <person name="Tsubouchi T."/>
            <person name="Morono Y."/>
            <person name="Uchiyama I."/>
            <person name="Ito T."/>
            <person name="Fujiyama A."/>
            <person name="Inagaki F."/>
            <person name="Takami H."/>
        </authorList>
    </citation>
    <scope>NUCLEOTIDE SEQUENCE</scope>
    <source>
        <strain evidence="1">Expedition CK06-06</strain>
    </source>
</reference>
<dbReference type="InterPro" id="IPR013783">
    <property type="entry name" value="Ig-like_fold"/>
</dbReference>
<sequence length="297" mass="32261">MTTTVPFGALNRTYWFTVLAYPKLAPQFNDSCPIGVIVGQRAGFDLVLWNPPPDDTYSATPPSTVSIRFELFNTGNGVDRFLIQGSSSRADVGLILEFVDGVDEYGYTEEVPPDPVMENPYFIDVRVRIPAWTQPNVEAIVSINTTSLFNVSYQGPSAVATVRALQYYNFQVYINGPDKKVGIPGETVTFQIKISNLGNGPDTFSLVAVFDKVLNPGFAAVVNPSNITIEPNDNGTALLVVEVPEDAPKKTYFITVEVASESDMLSPVTKSVAVEVGQFYGIELTGDNTTREIVPGG</sequence>